<dbReference type="PANTHER" id="PTHR35020">
    <property type="entry name" value="N-ACETYLGLUCOSAMINE-INDUCED PROTEIN 1"/>
    <property type="match status" value="1"/>
</dbReference>
<dbReference type="OrthoDB" id="498286at2759"/>
<dbReference type="EMBL" id="JANBTX010000012">
    <property type="protein sequence ID" value="KAJ2690368.1"/>
    <property type="molecule type" value="Genomic_DNA"/>
</dbReference>
<dbReference type="AlphaFoldDB" id="A0A9W8GPD2"/>
<evidence type="ECO:0000313" key="2">
    <source>
        <dbReference type="Proteomes" id="UP001151516"/>
    </source>
</evidence>
<dbReference type="Pfam" id="PF12239">
    <property type="entry name" value="DUF3605"/>
    <property type="match status" value="1"/>
</dbReference>
<dbReference type="GO" id="GO:0005737">
    <property type="term" value="C:cytoplasm"/>
    <property type="evidence" value="ECO:0007669"/>
    <property type="project" value="TreeGrafter"/>
</dbReference>
<keyword evidence="2" id="KW-1185">Reference proteome</keyword>
<dbReference type="Proteomes" id="UP001151516">
    <property type="component" value="Unassembled WGS sequence"/>
</dbReference>
<sequence>MPAVETIVQTAVGSTAKPTLSKELQNMKIPGNLGVGRDFTWSEVKQIVAAERLDLLGRLVEKERAYSEYMQQLREEYGSVAAYVLQTKLKSFITDSSRDYLIIPNDFPYALEPDMSHFIVWSKLKLTGGIVPDPVIKEMIDAYLDELIGNGKYEWTWFVNPPHLQSIPDASHGHLIVKTL</sequence>
<dbReference type="InterPro" id="IPR022036">
    <property type="entry name" value="DUF3605"/>
</dbReference>
<proteinExistence type="predicted"/>
<dbReference type="GO" id="GO:0006044">
    <property type="term" value="P:N-acetylglucosamine metabolic process"/>
    <property type="evidence" value="ECO:0007669"/>
    <property type="project" value="TreeGrafter"/>
</dbReference>
<name>A0A9W8GPD2_9FUNG</name>
<organism evidence="1 2">
    <name type="scientific">Coemansia spiralis</name>
    <dbReference type="NCBI Taxonomy" id="417178"/>
    <lineage>
        <taxon>Eukaryota</taxon>
        <taxon>Fungi</taxon>
        <taxon>Fungi incertae sedis</taxon>
        <taxon>Zoopagomycota</taxon>
        <taxon>Kickxellomycotina</taxon>
        <taxon>Kickxellomycetes</taxon>
        <taxon>Kickxellales</taxon>
        <taxon>Kickxellaceae</taxon>
        <taxon>Coemansia</taxon>
    </lineage>
</organism>
<comment type="caution">
    <text evidence="1">The sequence shown here is derived from an EMBL/GenBank/DDBJ whole genome shotgun (WGS) entry which is preliminary data.</text>
</comment>
<dbReference type="PANTHER" id="PTHR35020:SF2">
    <property type="entry name" value="N-ACETYLGLUCOSAMINE-INDUCED PROTEIN 1"/>
    <property type="match status" value="1"/>
</dbReference>
<gene>
    <name evidence="1" type="ORF">IWW39_000767</name>
</gene>
<accession>A0A9W8GPD2</accession>
<protein>
    <submittedName>
        <fullName evidence="1">Uncharacterized protein</fullName>
    </submittedName>
</protein>
<reference evidence="1" key="1">
    <citation type="submission" date="2022-07" db="EMBL/GenBank/DDBJ databases">
        <title>Phylogenomic reconstructions and comparative analyses of Kickxellomycotina fungi.</title>
        <authorList>
            <person name="Reynolds N.K."/>
            <person name="Stajich J.E."/>
            <person name="Barry K."/>
            <person name="Grigoriev I.V."/>
            <person name="Crous P."/>
            <person name="Smith M.E."/>
        </authorList>
    </citation>
    <scope>NUCLEOTIDE SEQUENCE</scope>
    <source>
        <strain evidence="1">CBS 109367</strain>
    </source>
</reference>
<evidence type="ECO:0000313" key="1">
    <source>
        <dbReference type="EMBL" id="KAJ2690368.1"/>
    </source>
</evidence>